<dbReference type="Pfam" id="PF07690">
    <property type="entry name" value="MFS_1"/>
    <property type="match status" value="1"/>
</dbReference>
<evidence type="ECO:0000256" key="1">
    <source>
        <dbReference type="ARBA" id="ARBA00004141"/>
    </source>
</evidence>
<dbReference type="PROSITE" id="PS50850">
    <property type="entry name" value="MFS"/>
    <property type="match status" value="1"/>
</dbReference>
<dbReference type="SUPFAM" id="SSF103473">
    <property type="entry name" value="MFS general substrate transporter"/>
    <property type="match status" value="1"/>
</dbReference>
<feature type="transmembrane region" description="Helical" evidence="5">
    <location>
        <begin position="323"/>
        <end position="341"/>
    </location>
</feature>
<sequence>MASSGSSSVSQQAERIFTFPAMKTYNAEPAIRQTSHDGVVIAMPKPAVFTYTPLLQREDSSSSPSQVNQRVLVSSVANFSTAYNLAIIGSVLPLIEEKHPSTDMRIVPLISACCLVGAIVGQLIFGYIGDVMGRKKGMILTLALSILGATASAFVPKNESIYLSLAICRFILGIGVGGVYPLSAASAAEGGGSDAVLNNKRVAAVFSFQGWGQLASFLLSYMLLNTSLRHVWVWRILLGFGALPGLFVLNAAIQSEETGAFLKSQHDPNKMSLGESIRVYAKEFIGTSLGWFLFDITFYGNVIFTPVILDQLYQGEATTIVDIAQFSVFTSLIALPGYYMSYFMVGRLDFKQIQMQGFFVMALLFLIMGLFYDTLESLKMLLFIMYGLTFFFSNFGPNVSTFSLPAELFPSAHRVQLSGMSAAAGKLGAAVGAYWYGWIEATSSVAMVLVISGLVSALGLAVTSFFIPSKRYA</sequence>
<proteinExistence type="predicted"/>
<evidence type="ECO:0000256" key="2">
    <source>
        <dbReference type="ARBA" id="ARBA00022692"/>
    </source>
</evidence>
<dbReference type="GO" id="GO:0046943">
    <property type="term" value="F:carboxylic acid transmembrane transporter activity"/>
    <property type="evidence" value="ECO:0007669"/>
    <property type="project" value="TreeGrafter"/>
</dbReference>
<feature type="transmembrane region" description="Helical" evidence="5">
    <location>
        <begin position="106"/>
        <end position="125"/>
    </location>
</feature>
<feature type="transmembrane region" description="Helical" evidence="5">
    <location>
        <begin position="417"/>
        <end position="439"/>
    </location>
</feature>
<evidence type="ECO:0000256" key="3">
    <source>
        <dbReference type="ARBA" id="ARBA00022989"/>
    </source>
</evidence>
<dbReference type="PANTHER" id="PTHR23508">
    <property type="entry name" value="CARBOXYLIC ACID TRANSPORTER PROTEIN HOMOLOG"/>
    <property type="match status" value="1"/>
</dbReference>
<keyword evidence="2 5" id="KW-0812">Transmembrane</keyword>
<feature type="transmembrane region" description="Helical" evidence="5">
    <location>
        <begin position="378"/>
        <end position="396"/>
    </location>
</feature>
<dbReference type="InterPro" id="IPR020846">
    <property type="entry name" value="MFS_dom"/>
</dbReference>
<dbReference type="AlphaFoldDB" id="A0A6G0WFV7"/>
<feature type="transmembrane region" description="Helical" evidence="5">
    <location>
        <begin position="445"/>
        <end position="467"/>
    </location>
</feature>
<dbReference type="VEuPathDB" id="FungiDB:AeMF1_016898"/>
<keyword evidence="4 5" id="KW-0472">Membrane</keyword>
<feature type="transmembrane region" description="Helical" evidence="5">
    <location>
        <begin position="137"/>
        <end position="155"/>
    </location>
</feature>
<keyword evidence="3 5" id="KW-1133">Transmembrane helix</keyword>
<gene>
    <name evidence="7" type="ORF">Ae201684_015860</name>
</gene>
<accession>A0A6G0WFV7</accession>
<dbReference type="GO" id="GO:0005886">
    <property type="term" value="C:plasma membrane"/>
    <property type="evidence" value="ECO:0007669"/>
    <property type="project" value="TreeGrafter"/>
</dbReference>
<evidence type="ECO:0000313" key="8">
    <source>
        <dbReference type="Proteomes" id="UP000481153"/>
    </source>
</evidence>
<feature type="transmembrane region" description="Helical" evidence="5">
    <location>
        <begin position="71"/>
        <end position="94"/>
    </location>
</feature>
<evidence type="ECO:0000256" key="5">
    <source>
        <dbReference type="SAM" id="Phobius"/>
    </source>
</evidence>
<evidence type="ECO:0000259" key="6">
    <source>
        <dbReference type="PROSITE" id="PS50850"/>
    </source>
</evidence>
<organism evidence="7 8">
    <name type="scientific">Aphanomyces euteiches</name>
    <dbReference type="NCBI Taxonomy" id="100861"/>
    <lineage>
        <taxon>Eukaryota</taxon>
        <taxon>Sar</taxon>
        <taxon>Stramenopiles</taxon>
        <taxon>Oomycota</taxon>
        <taxon>Saprolegniomycetes</taxon>
        <taxon>Saprolegniales</taxon>
        <taxon>Verrucalvaceae</taxon>
        <taxon>Aphanomyces</taxon>
    </lineage>
</organism>
<evidence type="ECO:0000313" key="7">
    <source>
        <dbReference type="EMBL" id="KAF0725707.1"/>
    </source>
</evidence>
<comment type="subcellular location">
    <subcellularLocation>
        <location evidence="1">Membrane</location>
        <topology evidence="1">Multi-pass membrane protein</topology>
    </subcellularLocation>
</comment>
<evidence type="ECO:0000256" key="4">
    <source>
        <dbReference type="ARBA" id="ARBA00023136"/>
    </source>
</evidence>
<dbReference type="InterPro" id="IPR011701">
    <property type="entry name" value="MFS"/>
</dbReference>
<feature type="transmembrane region" description="Helical" evidence="5">
    <location>
        <begin position="353"/>
        <end position="372"/>
    </location>
</feature>
<reference evidence="7 8" key="1">
    <citation type="submission" date="2019-07" db="EMBL/GenBank/DDBJ databases">
        <title>Genomics analysis of Aphanomyces spp. identifies a new class of oomycete effector associated with host adaptation.</title>
        <authorList>
            <person name="Gaulin E."/>
        </authorList>
    </citation>
    <scope>NUCLEOTIDE SEQUENCE [LARGE SCALE GENOMIC DNA]</scope>
    <source>
        <strain evidence="7 8">ATCC 201684</strain>
    </source>
</reference>
<feature type="domain" description="Major facilitator superfamily (MFS) profile" evidence="6">
    <location>
        <begin position="70"/>
        <end position="471"/>
    </location>
</feature>
<feature type="transmembrane region" description="Helical" evidence="5">
    <location>
        <begin position="236"/>
        <end position="253"/>
    </location>
</feature>
<comment type="caution">
    <text evidence="7">The sequence shown here is derived from an EMBL/GenBank/DDBJ whole genome shotgun (WGS) entry which is preliminary data.</text>
</comment>
<dbReference type="InterPro" id="IPR036259">
    <property type="entry name" value="MFS_trans_sf"/>
</dbReference>
<feature type="transmembrane region" description="Helical" evidence="5">
    <location>
        <begin position="284"/>
        <end position="303"/>
    </location>
</feature>
<dbReference type="PANTHER" id="PTHR23508:SF10">
    <property type="entry name" value="CARBOXYLIC ACID TRANSPORTER PROTEIN HOMOLOG"/>
    <property type="match status" value="1"/>
</dbReference>
<dbReference type="EMBL" id="VJMJ01000234">
    <property type="protein sequence ID" value="KAF0725707.1"/>
    <property type="molecule type" value="Genomic_DNA"/>
</dbReference>
<feature type="transmembrane region" description="Helical" evidence="5">
    <location>
        <begin position="202"/>
        <end position="224"/>
    </location>
</feature>
<name>A0A6G0WFV7_9STRA</name>
<protein>
    <recommendedName>
        <fullName evidence="6">Major facilitator superfamily (MFS) profile domain-containing protein</fullName>
    </recommendedName>
</protein>
<dbReference type="Proteomes" id="UP000481153">
    <property type="component" value="Unassembled WGS sequence"/>
</dbReference>
<keyword evidence="8" id="KW-1185">Reference proteome</keyword>
<dbReference type="Gene3D" id="1.20.1250.20">
    <property type="entry name" value="MFS general substrate transporter like domains"/>
    <property type="match status" value="1"/>
</dbReference>
<feature type="transmembrane region" description="Helical" evidence="5">
    <location>
        <begin position="161"/>
        <end position="182"/>
    </location>
</feature>